<evidence type="ECO:0000313" key="3">
    <source>
        <dbReference type="EMBL" id="MBB6565298.1"/>
    </source>
</evidence>
<dbReference type="Proteomes" id="UP000534306">
    <property type="component" value="Unassembled WGS sequence"/>
</dbReference>
<dbReference type="EMBL" id="JACHKF010000001">
    <property type="protein sequence ID" value="MBB6565298.1"/>
    <property type="molecule type" value="Genomic_DNA"/>
</dbReference>
<evidence type="ECO:0000256" key="2">
    <source>
        <dbReference type="SAM" id="SignalP"/>
    </source>
</evidence>
<comment type="caution">
    <text evidence="4">The sequence shown here is derived from an EMBL/GenBank/DDBJ whole genome shotgun (WGS) entry which is preliminary data.</text>
</comment>
<dbReference type="AlphaFoldDB" id="A0A7Y4NZ21"/>
<gene>
    <name evidence="3" type="ORF">HNR71_000935</name>
    <name evidence="4" type="ORF">HPO96_15075</name>
</gene>
<keyword evidence="2" id="KW-0732">Signal</keyword>
<dbReference type="EMBL" id="JABJRC010000003">
    <property type="protein sequence ID" value="NOL41567.1"/>
    <property type="molecule type" value="Genomic_DNA"/>
</dbReference>
<evidence type="ECO:0000313" key="5">
    <source>
        <dbReference type="Proteomes" id="UP000534306"/>
    </source>
</evidence>
<proteinExistence type="predicted"/>
<keyword evidence="5" id="KW-1185">Reference proteome</keyword>
<dbReference type="Proteomes" id="UP000553957">
    <property type="component" value="Unassembled WGS sequence"/>
</dbReference>
<evidence type="ECO:0000313" key="6">
    <source>
        <dbReference type="Proteomes" id="UP000553957"/>
    </source>
</evidence>
<feature type="signal peptide" evidence="2">
    <location>
        <begin position="1"/>
        <end position="23"/>
    </location>
</feature>
<name>A0A7Y4NZ21_9ACTN</name>
<reference evidence="3 6" key="2">
    <citation type="submission" date="2020-08" db="EMBL/GenBank/DDBJ databases">
        <title>Sequencing the genomes of 1000 actinobacteria strains.</title>
        <authorList>
            <person name="Klenk H.-P."/>
        </authorList>
    </citation>
    <scope>NUCLEOTIDE SEQUENCE [LARGE SCALE GENOMIC DNA]</scope>
    <source>
        <strain evidence="3 6">DSM 15626</strain>
    </source>
</reference>
<dbReference type="RefSeq" id="WP_171674068.1">
    <property type="nucleotide sequence ID" value="NZ_BAAAGT010000001.1"/>
</dbReference>
<organism evidence="4 5">
    <name type="scientific">Kribbella sandramycini</name>
    <dbReference type="NCBI Taxonomy" id="60450"/>
    <lineage>
        <taxon>Bacteria</taxon>
        <taxon>Bacillati</taxon>
        <taxon>Actinomycetota</taxon>
        <taxon>Actinomycetes</taxon>
        <taxon>Propionibacteriales</taxon>
        <taxon>Kribbellaceae</taxon>
        <taxon>Kribbella</taxon>
    </lineage>
</organism>
<reference evidence="4 5" key="1">
    <citation type="submission" date="2020-05" db="EMBL/GenBank/DDBJ databases">
        <title>Genome sequence of Kribbella sandramycini ATCC 39419.</title>
        <authorList>
            <person name="Maclea K.S."/>
            <person name="Fair J.L."/>
        </authorList>
    </citation>
    <scope>NUCLEOTIDE SEQUENCE [LARGE SCALE GENOMIC DNA]</scope>
    <source>
        <strain evidence="4 5">ATCC 39419</strain>
    </source>
</reference>
<feature type="chain" id="PRO_5036217931" description="TLP18.3/Psb32/MOLO-1 phosphatase superfamily protein" evidence="2">
    <location>
        <begin position="24"/>
        <end position="415"/>
    </location>
</feature>
<protein>
    <recommendedName>
        <fullName evidence="7">TLP18.3/Psb32/MOLO-1 phosphatase superfamily protein</fullName>
    </recommendedName>
</protein>
<evidence type="ECO:0000313" key="4">
    <source>
        <dbReference type="EMBL" id="NOL41567.1"/>
    </source>
</evidence>
<feature type="region of interest" description="Disordered" evidence="1">
    <location>
        <begin position="162"/>
        <end position="185"/>
    </location>
</feature>
<evidence type="ECO:0008006" key="7">
    <source>
        <dbReference type="Google" id="ProtNLM"/>
    </source>
</evidence>
<evidence type="ECO:0000256" key="1">
    <source>
        <dbReference type="SAM" id="MobiDB-lite"/>
    </source>
</evidence>
<sequence>MRVLSMLGAVTMLLATSVVPAWAQTPAERAQEIATALQKDRLYVDPAYGPALPESQRADVRAKAEALGFPVYSVVLPLTAGDAFQGKESTALTLIIDALRKPGLYVVVNGGSRFPWYEAHELPDVSEDKLRAARQRALDDTDYDAGPTQVLARMYQVLADPSLPVPTKSTRPSRSAPDRSGDDGSSAGKVVGYVVLGLAVLVGLGLLIGRIRSGHGPKSGHAPHSRGGKPFAIPPHVAATVAAEQRRQLTREVNRELTALGSELAALPDARGLALRHQQSALDAHHAAAKVLDASEDLLDVVGAKVLLDQAHRSYDAAVAVAADRPIPDVPGLCAFNPLHGRAATTPTQVKSGDTTVALPLCTQCRQALKRGKAPASLPGADGPYWHGTDLWARTFYGAIGDDLPAAVARGDHRD</sequence>
<accession>A0A7Y4NZ21</accession>